<evidence type="ECO:0000256" key="10">
    <source>
        <dbReference type="ARBA" id="ARBA00022630"/>
    </source>
</evidence>
<comment type="caution">
    <text evidence="24">The sequence shown here is derived from an EMBL/GenBank/DDBJ whole genome shotgun (WGS) entry which is preliminary data.</text>
</comment>
<keyword evidence="10" id="KW-0285">Flavoprotein</keyword>
<keyword evidence="17" id="KW-0408">Iron</keyword>
<evidence type="ECO:0000256" key="13">
    <source>
        <dbReference type="ARBA" id="ARBA00022827"/>
    </source>
</evidence>
<keyword evidence="12" id="KW-0479">Metal-binding</keyword>
<name>A0ABQ9VC47_SAGOE</name>
<comment type="cofactor">
    <cofactor evidence="2">
        <name>(6R)-L-erythro-5,6,7,8-tetrahydrobiopterin</name>
        <dbReference type="ChEBI" id="CHEBI:59560"/>
    </cofactor>
</comment>
<dbReference type="PANTHER" id="PTHR43410:SF4">
    <property type="entry name" value="NITRIC OXIDE SYNTHASE"/>
    <property type="match status" value="1"/>
</dbReference>
<keyword evidence="14" id="KW-0521">NADP</keyword>
<dbReference type="Pfam" id="PF00175">
    <property type="entry name" value="NAD_binding_1"/>
    <property type="match status" value="1"/>
</dbReference>
<keyword evidence="25" id="KW-1185">Reference proteome</keyword>
<accession>A0ABQ9VC47</accession>
<gene>
    <name evidence="24" type="primary">NOS2_5</name>
    <name evidence="24" type="ORF">P7K49_016448</name>
</gene>
<dbReference type="EC" id="1.14.13.39" evidence="7"/>
<evidence type="ECO:0000256" key="1">
    <source>
        <dbReference type="ARBA" id="ARBA00001917"/>
    </source>
</evidence>
<feature type="domain" description="Oxidoreductase FAD/NAD(P)-binding" evidence="23">
    <location>
        <begin position="7"/>
        <end position="63"/>
    </location>
</feature>
<evidence type="ECO:0000256" key="8">
    <source>
        <dbReference type="ARBA" id="ARBA00022490"/>
    </source>
</evidence>
<evidence type="ECO:0000256" key="16">
    <source>
        <dbReference type="ARBA" id="ARBA00023002"/>
    </source>
</evidence>
<evidence type="ECO:0000256" key="5">
    <source>
        <dbReference type="ARBA" id="ARBA00004514"/>
    </source>
</evidence>
<keyword evidence="13" id="KW-0274">FAD</keyword>
<evidence type="ECO:0000256" key="12">
    <source>
        <dbReference type="ARBA" id="ARBA00022723"/>
    </source>
</evidence>
<evidence type="ECO:0000256" key="3">
    <source>
        <dbReference type="ARBA" id="ARBA00001970"/>
    </source>
</evidence>
<comment type="cofactor">
    <cofactor evidence="1">
        <name>FMN</name>
        <dbReference type="ChEBI" id="CHEBI:58210"/>
    </cofactor>
</comment>
<evidence type="ECO:0000256" key="14">
    <source>
        <dbReference type="ARBA" id="ARBA00022857"/>
    </source>
</evidence>
<organism evidence="24 25">
    <name type="scientific">Saguinus oedipus</name>
    <name type="common">Cotton-top tamarin</name>
    <name type="synonym">Oedipomidas oedipus</name>
    <dbReference type="NCBI Taxonomy" id="9490"/>
    <lineage>
        <taxon>Eukaryota</taxon>
        <taxon>Metazoa</taxon>
        <taxon>Chordata</taxon>
        <taxon>Craniata</taxon>
        <taxon>Vertebrata</taxon>
        <taxon>Euteleostomi</taxon>
        <taxon>Mammalia</taxon>
        <taxon>Eutheria</taxon>
        <taxon>Euarchontoglires</taxon>
        <taxon>Primates</taxon>
        <taxon>Haplorrhini</taxon>
        <taxon>Platyrrhini</taxon>
        <taxon>Cebidae</taxon>
        <taxon>Callitrichinae</taxon>
        <taxon>Saguinus</taxon>
    </lineage>
</organism>
<keyword evidence="15" id="KW-0112">Calmodulin-binding</keyword>
<evidence type="ECO:0000256" key="7">
    <source>
        <dbReference type="ARBA" id="ARBA00012989"/>
    </source>
</evidence>
<reference evidence="24 25" key="1">
    <citation type="submission" date="2023-05" db="EMBL/GenBank/DDBJ databases">
        <title>B98-5 Cell Line De Novo Hybrid Assembly: An Optical Mapping Approach.</title>
        <authorList>
            <person name="Kananen K."/>
            <person name="Auerbach J.A."/>
            <person name="Kautto E."/>
            <person name="Blachly J.S."/>
        </authorList>
    </citation>
    <scope>NUCLEOTIDE SEQUENCE [LARGE SCALE GENOMIC DNA]</scope>
    <source>
        <strain evidence="24">B95-8</strain>
        <tissue evidence="24">Cell line</tissue>
    </source>
</reference>
<evidence type="ECO:0000256" key="22">
    <source>
        <dbReference type="ARBA" id="ARBA00049812"/>
    </source>
</evidence>
<comment type="cofactor">
    <cofactor evidence="3">
        <name>heme b</name>
        <dbReference type="ChEBI" id="CHEBI:60344"/>
    </cofactor>
</comment>
<dbReference type="Proteomes" id="UP001266305">
    <property type="component" value="Unassembled WGS sequence"/>
</dbReference>
<evidence type="ECO:0000256" key="17">
    <source>
        <dbReference type="ARBA" id="ARBA00023004"/>
    </source>
</evidence>
<keyword evidence="8" id="KW-0963">Cytoplasm</keyword>
<dbReference type="InterPro" id="IPR050607">
    <property type="entry name" value="NOS"/>
</dbReference>
<comment type="catalytic activity">
    <reaction evidence="18">
        <text>2 L-arginine + 3 NADPH + 4 O2 + H(+) = 2 L-citrulline + 2 nitric oxide + 3 NADP(+) + 4 H2O</text>
        <dbReference type="Rhea" id="RHEA:19897"/>
        <dbReference type="ChEBI" id="CHEBI:15377"/>
        <dbReference type="ChEBI" id="CHEBI:15378"/>
        <dbReference type="ChEBI" id="CHEBI:15379"/>
        <dbReference type="ChEBI" id="CHEBI:16480"/>
        <dbReference type="ChEBI" id="CHEBI:32682"/>
        <dbReference type="ChEBI" id="CHEBI:57743"/>
        <dbReference type="ChEBI" id="CHEBI:57783"/>
        <dbReference type="ChEBI" id="CHEBI:58349"/>
        <dbReference type="EC" id="1.14.13.39"/>
    </reaction>
    <physiologicalReaction direction="left-to-right" evidence="18">
        <dbReference type="Rhea" id="RHEA:19898"/>
    </physiologicalReaction>
</comment>
<protein>
    <recommendedName>
        <fullName evidence="19">Nitric oxide synthase, inducible</fullName>
        <ecNumber evidence="7">1.14.13.39</ecNumber>
    </recommendedName>
    <alternativeName>
        <fullName evidence="21">Inducible NO synthase</fullName>
    </alternativeName>
    <alternativeName>
        <fullName evidence="20">NOS type II</fullName>
    </alternativeName>
    <alternativeName>
        <fullName evidence="22">Peptidyl-cysteine S-nitrosylase NOS2</fullName>
    </alternativeName>
</protein>
<dbReference type="EMBL" id="JASSZA010000007">
    <property type="protein sequence ID" value="KAK2106934.1"/>
    <property type="molecule type" value="Genomic_DNA"/>
</dbReference>
<evidence type="ECO:0000256" key="9">
    <source>
        <dbReference type="ARBA" id="ARBA00022617"/>
    </source>
</evidence>
<dbReference type="InterPro" id="IPR001433">
    <property type="entry name" value="OxRdtase_FAD/NAD-bd"/>
</dbReference>
<dbReference type="InterPro" id="IPR039261">
    <property type="entry name" value="FNR_nucleotide-bd"/>
</dbReference>
<evidence type="ECO:0000256" key="20">
    <source>
        <dbReference type="ARBA" id="ARBA00049784"/>
    </source>
</evidence>
<comment type="subcellular location">
    <subcellularLocation>
        <location evidence="5">Cytoplasm</location>
        <location evidence="5">Cytosol</location>
    </subcellularLocation>
</comment>
<proteinExistence type="inferred from homology"/>
<keyword evidence="9" id="KW-0349">Heme</keyword>
<evidence type="ECO:0000313" key="24">
    <source>
        <dbReference type="EMBL" id="KAK2106934.1"/>
    </source>
</evidence>
<evidence type="ECO:0000256" key="18">
    <source>
        <dbReference type="ARBA" id="ARBA00047419"/>
    </source>
</evidence>
<dbReference type="Gene3D" id="3.40.50.80">
    <property type="entry name" value="Nucleotide-binding domain of ferredoxin-NADP reductase (FNR) module"/>
    <property type="match status" value="1"/>
</dbReference>
<dbReference type="PANTHER" id="PTHR43410">
    <property type="entry name" value="NITRIC OXIDE SYNTHASE OXYGENASE"/>
    <property type="match status" value="1"/>
</dbReference>
<evidence type="ECO:0000256" key="19">
    <source>
        <dbReference type="ARBA" id="ARBA00049771"/>
    </source>
</evidence>
<evidence type="ECO:0000313" key="25">
    <source>
        <dbReference type="Proteomes" id="UP001266305"/>
    </source>
</evidence>
<evidence type="ECO:0000256" key="2">
    <source>
        <dbReference type="ARBA" id="ARBA00001950"/>
    </source>
</evidence>
<comment type="similarity">
    <text evidence="6">Belongs to the NOS family.</text>
</comment>
<sequence length="131" mass="14979">MLEMARKGVLHAVYTAYSRLPGKPKVYVQDILLQQLASEVLRVLHEEPGHLYVCGDVRMARDVAYTLKQLVAAKLNLNEEQVEDYFFQLKSQKCYHEDIFGAVFPYEAKKDRAAVQPSSLEMSALWRSTEG</sequence>
<dbReference type="SUPFAM" id="SSF52343">
    <property type="entry name" value="Ferredoxin reductase-like, C-terminal NADP-linked domain"/>
    <property type="match status" value="1"/>
</dbReference>
<evidence type="ECO:0000256" key="11">
    <source>
        <dbReference type="ARBA" id="ARBA00022643"/>
    </source>
</evidence>
<evidence type="ECO:0000256" key="15">
    <source>
        <dbReference type="ARBA" id="ARBA00022860"/>
    </source>
</evidence>
<evidence type="ECO:0000259" key="23">
    <source>
        <dbReference type="Pfam" id="PF00175"/>
    </source>
</evidence>
<evidence type="ECO:0000256" key="4">
    <source>
        <dbReference type="ARBA" id="ARBA00001974"/>
    </source>
</evidence>
<evidence type="ECO:0000256" key="21">
    <source>
        <dbReference type="ARBA" id="ARBA00049808"/>
    </source>
</evidence>
<keyword evidence="11" id="KW-0288">FMN</keyword>
<keyword evidence="16" id="KW-0560">Oxidoreductase</keyword>
<comment type="cofactor">
    <cofactor evidence="4">
        <name>FAD</name>
        <dbReference type="ChEBI" id="CHEBI:57692"/>
    </cofactor>
</comment>
<evidence type="ECO:0000256" key="6">
    <source>
        <dbReference type="ARBA" id="ARBA00006267"/>
    </source>
</evidence>